<dbReference type="HAMAP" id="MF_01361">
    <property type="entry name" value="UPF0391"/>
    <property type="match status" value="1"/>
</dbReference>
<sequence length="54" mass="5752">MLYWAAVFLVIALVAGLFGFGGVASASAGIAQFLFFLFVVLFAASLILGLVRRR</sequence>
<evidence type="ECO:0000256" key="5">
    <source>
        <dbReference type="HAMAP-Rule" id="MF_01361"/>
    </source>
</evidence>
<keyword evidence="7" id="KW-1185">Reference proteome</keyword>
<evidence type="ECO:0000313" key="7">
    <source>
        <dbReference type="Proteomes" id="UP000584642"/>
    </source>
</evidence>
<evidence type="ECO:0000256" key="2">
    <source>
        <dbReference type="ARBA" id="ARBA00022692"/>
    </source>
</evidence>
<dbReference type="NCBIfam" id="NF010228">
    <property type="entry name" value="PRK13682.1-3"/>
    <property type="match status" value="1"/>
</dbReference>
<evidence type="ECO:0000256" key="1">
    <source>
        <dbReference type="ARBA" id="ARBA00022475"/>
    </source>
</evidence>
<keyword evidence="2 5" id="KW-0812">Transmembrane</keyword>
<accession>A0ABX2TA13</accession>
<comment type="caution">
    <text evidence="6">The sequence shown here is derived from an EMBL/GenBank/DDBJ whole genome shotgun (WGS) entry which is preliminary data.</text>
</comment>
<dbReference type="RefSeq" id="WP_180282957.1">
    <property type="nucleotide sequence ID" value="NZ_JABFDB010000011.1"/>
</dbReference>
<reference evidence="6 7" key="1">
    <citation type="submission" date="2020-05" db="EMBL/GenBank/DDBJ databases">
        <title>Azospirillum oleiclasticum sp. nov, a nitrogen-fixing and heavy crude oil-emulsifying bacterium isolated from the crude oil of Yumen Oilfield.</title>
        <authorList>
            <person name="Wu D."/>
            <person name="Cai M."/>
            <person name="Zhang X."/>
        </authorList>
    </citation>
    <scope>NUCLEOTIDE SEQUENCE [LARGE SCALE GENOMIC DNA]</scope>
    <source>
        <strain evidence="6 7">ROY-1-1-2</strain>
    </source>
</reference>
<dbReference type="NCBIfam" id="NF010229">
    <property type="entry name" value="PRK13682.1-4"/>
    <property type="match status" value="1"/>
</dbReference>
<keyword evidence="4 5" id="KW-0472">Membrane</keyword>
<comment type="subcellular location">
    <subcellularLocation>
        <location evidence="5">Cell membrane</location>
        <topology evidence="5">Single-pass membrane protein</topology>
    </subcellularLocation>
</comment>
<keyword evidence="1 5" id="KW-1003">Cell membrane</keyword>
<dbReference type="InterPro" id="IPR009760">
    <property type="entry name" value="DUF1328"/>
</dbReference>
<dbReference type="PIRSF" id="PIRSF036466">
    <property type="entry name" value="UCP036466"/>
    <property type="match status" value="1"/>
</dbReference>
<evidence type="ECO:0000256" key="4">
    <source>
        <dbReference type="ARBA" id="ARBA00023136"/>
    </source>
</evidence>
<name>A0ABX2TA13_9PROT</name>
<evidence type="ECO:0000256" key="3">
    <source>
        <dbReference type="ARBA" id="ARBA00022989"/>
    </source>
</evidence>
<feature type="transmembrane region" description="Helical" evidence="5">
    <location>
        <begin position="29"/>
        <end position="51"/>
    </location>
</feature>
<dbReference type="Proteomes" id="UP000584642">
    <property type="component" value="Unassembled WGS sequence"/>
</dbReference>
<dbReference type="NCBIfam" id="NF010226">
    <property type="entry name" value="PRK13682.1-1"/>
    <property type="match status" value="1"/>
</dbReference>
<gene>
    <name evidence="6" type="ORF">HND93_15775</name>
</gene>
<organism evidence="6 7">
    <name type="scientific">Azospirillum oleiclasticum</name>
    <dbReference type="NCBI Taxonomy" id="2735135"/>
    <lineage>
        <taxon>Bacteria</taxon>
        <taxon>Pseudomonadati</taxon>
        <taxon>Pseudomonadota</taxon>
        <taxon>Alphaproteobacteria</taxon>
        <taxon>Rhodospirillales</taxon>
        <taxon>Azospirillaceae</taxon>
        <taxon>Azospirillum</taxon>
    </lineage>
</organism>
<dbReference type="Pfam" id="PF07043">
    <property type="entry name" value="DUF1328"/>
    <property type="match status" value="1"/>
</dbReference>
<evidence type="ECO:0000313" key="6">
    <source>
        <dbReference type="EMBL" id="NYZ21176.1"/>
    </source>
</evidence>
<keyword evidence="3 5" id="KW-1133">Transmembrane helix</keyword>
<protein>
    <recommendedName>
        <fullName evidence="5">UPF0391 membrane protein HND93_15775</fullName>
    </recommendedName>
</protein>
<comment type="similarity">
    <text evidence="5">Belongs to the UPF0391 family.</text>
</comment>
<dbReference type="EMBL" id="JABFDB010000011">
    <property type="protein sequence ID" value="NYZ21176.1"/>
    <property type="molecule type" value="Genomic_DNA"/>
</dbReference>
<proteinExistence type="inferred from homology"/>